<dbReference type="GO" id="GO:0042597">
    <property type="term" value="C:periplasmic space"/>
    <property type="evidence" value="ECO:0007669"/>
    <property type="project" value="UniProtKB-SubCell"/>
</dbReference>
<dbReference type="InterPro" id="IPR036280">
    <property type="entry name" value="Multihaem_cyt_sf"/>
</dbReference>
<evidence type="ECO:0000256" key="6">
    <source>
        <dbReference type="ARBA" id="ARBA00022723"/>
    </source>
</evidence>
<keyword evidence="4" id="KW-0813">Transport</keyword>
<evidence type="ECO:0000256" key="2">
    <source>
        <dbReference type="ARBA" id="ARBA00007368"/>
    </source>
</evidence>
<feature type="binding site" description="axial binding residue" evidence="13">
    <location>
        <position position="136"/>
    </location>
    <ligand>
        <name>heme c</name>
        <dbReference type="ChEBI" id="CHEBI:61717"/>
        <label>2</label>
    </ligand>
    <ligandPart>
        <name>Fe</name>
        <dbReference type="ChEBI" id="CHEBI:18248"/>
    </ligandPart>
</feature>
<dbReference type="GO" id="GO:0046872">
    <property type="term" value="F:metal ion binding"/>
    <property type="evidence" value="ECO:0007669"/>
    <property type="project" value="UniProtKB-KW"/>
</dbReference>
<evidence type="ECO:0000256" key="4">
    <source>
        <dbReference type="ARBA" id="ARBA00022448"/>
    </source>
</evidence>
<keyword evidence="9" id="KW-0249">Electron transport</keyword>
<dbReference type="Pfam" id="PF03892">
    <property type="entry name" value="NapB"/>
    <property type="match status" value="1"/>
</dbReference>
<evidence type="ECO:0000256" key="1">
    <source>
        <dbReference type="ARBA" id="ARBA00004418"/>
    </source>
</evidence>
<evidence type="ECO:0000256" key="13">
    <source>
        <dbReference type="PIRSR" id="PIRSR006105-2"/>
    </source>
</evidence>
<feature type="binding site" description="covalent" evidence="12">
    <location>
        <position position="135"/>
    </location>
    <ligand>
        <name>heme c</name>
        <dbReference type="ChEBI" id="CHEBI:61717"/>
        <label>2</label>
    </ligand>
</feature>
<dbReference type="OrthoDB" id="13290at2"/>
<reference evidence="14 15" key="1">
    <citation type="submission" date="2017-06" db="EMBL/GenBank/DDBJ databases">
        <title>Complete genome of Helicobacter apodemus.</title>
        <authorList>
            <person name="Cho S."/>
        </authorList>
    </citation>
    <scope>NUCLEOTIDE SEQUENCE [LARGE SCALE GENOMIC DNA]</scope>
    <source>
        <strain evidence="15">SNUVETPUB-15-01</strain>
    </source>
</reference>
<evidence type="ECO:0000256" key="8">
    <source>
        <dbReference type="ARBA" id="ARBA00022764"/>
    </source>
</evidence>
<evidence type="ECO:0000256" key="11">
    <source>
        <dbReference type="ARBA" id="ARBA00031832"/>
    </source>
</evidence>
<evidence type="ECO:0000313" key="15">
    <source>
        <dbReference type="Proteomes" id="UP000244890"/>
    </source>
</evidence>
<keyword evidence="8" id="KW-0574">Periplasm</keyword>
<evidence type="ECO:0000256" key="3">
    <source>
        <dbReference type="ARBA" id="ARBA00013773"/>
    </source>
</evidence>
<feature type="binding site" description="covalent" evidence="12">
    <location>
        <position position="93"/>
    </location>
    <ligand>
        <name>heme c</name>
        <dbReference type="ChEBI" id="CHEBI:61717"/>
        <label>1</label>
    </ligand>
</feature>
<evidence type="ECO:0000313" key="14">
    <source>
        <dbReference type="EMBL" id="AWI33771.1"/>
    </source>
</evidence>
<comment type="subcellular location">
    <subcellularLocation>
        <location evidence="1">Periplasm</location>
    </subcellularLocation>
</comment>
<dbReference type="KEGG" id="had:CDV25_02595"/>
<evidence type="ECO:0000256" key="5">
    <source>
        <dbReference type="ARBA" id="ARBA00022617"/>
    </source>
</evidence>
<dbReference type="SUPFAM" id="SSF48695">
    <property type="entry name" value="Multiheme cytochromes"/>
    <property type="match status" value="1"/>
</dbReference>
<feature type="binding site" description="axial binding residue" evidence="13">
    <location>
        <position position="75"/>
    </location>
    <ligand>
        <name>heme c</name>
        <dbReference type="ChEBI" id="CHEBI:61717"/>
        <label>1</label>
    </ligand>
    <ligandPart>
        <name>Fe</name>
        <dbReference type="ChEBI" id="CHEBI:18248"/>
    </ligandPart>
</feature>
<feature type="binding site" description="axial binding residue" evidence="13">
    <location>
        <position position="94"/>
    </location>
    <ligand>
        <name>heme c</name>
        <dbReference type="ChEBI" id="CHEBI:61717"/>
        <label>1</label>
    </ligand>
    <ligandPart>
        <name>Fe</name>
        <dbReference type="ChEBI" id="CHEBI:18248"/>
    </ligandPart>
</feature>
<protein>
    <recommendedName>
        <fullName evidence="3">Periplasmic nitrate reductase, electron transfer subunit</fullName>
    </recommendedName>
    <alternativeName>
        <fullName evidence="11">Diheme cytochrome c NapB</fullName>
    </alternativeName>
</protein>
<dbReference type="PIRSF" id="PIRSF006105">
    <property type="entry name" value="NapB"/>
    <property type="match status" value="1"/>
</dbReference>
<feature type="binding site" description="covalent" evidence="12">
    <location>
        <position position="90"/>
    </location>
    <ligand>
        <name>heme c</name>
        <dbReference type="ChEBI" id="CHEBI:61717"/>
        <label>1</label>
    </ligand>
</feature>
<sequence length="174" mass="19166">MNFKKVAMMSIAVLGIIFLGCQGLKSYSEDELGLRKTTLFNENATIEAYDYSGKVAGESMLIERAFENAPPMIPHSTEGMLPITKDNNACTSCHLPDIAEAVGAVPMPKSHFYNFRDNVDLQGQMDDSRFNCVICHTTQVNAPALVGNNFKADFRQDNGNVRSNLLDVLNEGLK</sequence>
<dbReference type="GO" id="GO:0009061">
    <property type="term" value="P:anaerobic respiration"/>
    <property type="evidence" value="ECO:0007669"/>
    <property type="project" value="InterPro"/>
</dbReference>
<dbReference type="RefSeq" id="WP_108910650.1">
    <property type="nucleotide sequence ID" value="NZ_CP021886.1"/>
</dbReference>
<dbReference type="Gene3D" id="1.10.1130.10">
    <property type="entry name" value="Flavocytochrome C3, Chain A"/>
    <property type="match status" value="1"/>
</dbReference>
<proteinExistence type="inferred from homology"/>
<name>A0A2U8FBZ2_9HELI</name>
<gene>
    <name evidence="14" type="ORF">CDV25_02595</name>
</gene>
<feature type="binding site" description="axial binding residue" evidence="13">
    <location>
        <position position="111"/>
    </location>
    <ligand>
        <name>heme c</name>
        <dbReference type="ChEBI" id="CHEBI:61717"/>
        <label>2</label>
    </ligand>
    <ligandPart>
        <name>Fe</name>
        <dbReference type="ChEBI" id="CHEBI:18248"/>
    </ligandPart>
</feature>
<dbReference type="PANTHER" id="PTHR38604">
    <property type="entry name" value="PERIPLASMIC NITRATE REDUCTASE, ELECTRON TRANSFER SUBUNIT"/>
    <property type="match status" value="1"/>
</dbReference>
<comment type="PTM">
    <text evidence="12">Binds 2 heme C groups per subunit.</text>
</comment>
<accession>A0A2U8FBZ2</accession>
<dbReference type="InterPro" id="IPR005591">
    <property type="entry name" value="NapB"/>
</dbReference>
<keyword evidence="6 13" id="KW-0479">Metal-binding</keyword>
<dbReference type="EMBL" id="CP021886">
    <property type="protein sequence ID" value="AWI33771.1"/>
    <property type="molecule type" value="Genomic_DNA"/>
</dbReference>
<keyword evidence="5 12" id="KW-0349">Heme</keyword>
<dbReference type="Proteomes" id="UP000244890">
    <property type="component" value="Chromosome"/>
</dbReference>
<organism evidence="14 15">
    <name type="scientific">Helicobacter apodemus</name>
    <dbReference type="NCBI Taxonomy" id="135569"/>
    <lineage>
        <taxon>Bacteria</taxon>
        <taxon>Pseudomonadati</taxon>
        <taxon>Campylobacterota</taxon>
        <taxon>Epsilonproteobacteria</taxon>
        <taxon>Campylobacterales</taxon>
        <taxon>Helicobacteraceae</taxon>
        <taxon>Helicobacter</taxon>
    </lineage>
</organism>
<evidence type="ECO:0000256" key="9">
    <source>
        <dbReference type="ARBA" id="ARBA00022982"/>
    </source>
</evidence>
<keyword evidence="7" id="KW-0732">Signal</keyword>
<evidence type="ECO:0000256" key="12">
    <source>
        <dbReference type="PIRSR" id="PIRSR006105-1"/>
    </source>
</evidence>
<keyword evidence="10 13" id="KW-0408">Iron</keyword>
<comment type="similarity">
    <text evidence="2">Belongs to the NapB family.</text>
</comment>
<dbReference type="PROSITE" id="PS51257">
    <property type="entry name" value="PROKAR_LIPOPROTEIN"/>
    <property type="match status" value="1"/>
</dbReference>
<dbReference type="PANTHER" id="PTHR38604:SF1">
    <property type="entry name" value="PERIPLASMIC NITRATE REDUCTASE, ELECTRON TRANSFER SUBUNIT"/>
    <property type="match status" value="1"/>
</dbReference>
<feature type="binding site" description="covalent" evidence="12">
    <location>
        <position position="132"/>
    </location>
    <ligand>
        <name>heme c</name>
        <dbReference type="ChEBI" id="CHEBI:61717"/>
        <label>2</label>
    </ligand>
</feature>
<evidence type="ECO:0000256" key="7">
    <source>
        <dbReference type="ARBA" id="ARBA00022729"/>
    </source>
</evidence>
<evidence type="ECO:0000256" key="10">
    <source>
        <dbReference type="ARBA" id="ARBA00023004"/>
    </source>
</evidence>
<dbReference type="AlphaFoldDB" id="A0A2U8FBZ2"/>